<reference evidence="1 2" key="1">
    <citation type="submission" date="2019-03" db="EMBL/GenBank/DDBJ databases">
        <title>First draft genome of Liparis tanakae, snailfish: a comprehensive survey of snailfish specific genes.</title>
        <authorList>
            <person name="Kim W."/>
            <person name="Song I."/>
            <person name="Jeong J.-H."/>
            <person name="Kim D."/>
            <person name="Kim S."/>
            <person name="Ryu S."/>
            <person name="Song J.Y."/>
            <person name="Lee S.K."/>
        </authorList>
    </citation>
    <scope>NUCLEOTIDE SEQUENCE [LARGE SCALE GENOMIC DNA]</scope>
    <source>
        <tissue evidence="1">Muscle</tissue>
    </source>
</reference>
<keyword evidence="2" id="KW-1185">Reference proteome</keyword>
<name>A0A4Z2IPY2_9TELE</name>
<organism evidence="1 2">
    <name type="scientific">Liparis tanakae</name>
    <name type="common">Tanaka's snailfish</name>
    <dbReference type="NCBI Taxonomy" id="230148"/>
    <lineage>
        <taxon>Eukaryota</taxon>
        <taxon>Metazoa</taxon>
        <taxon>Chordata</taxon>
        <taxon>Craniata</taxon>
        <taxon>Vertebrata</taxon>
        <taxon>Euteleostomi</taxon>
        <taxon>Actinopterygii</taxon>
        <taxon>Neopterygii</taxon>
        <taxon>Teleostei</taxon>
        <taxon>Neoteleostei</taxon>
        <taxon>Acanthomorphata</taxon>
        <taxon>Eupercaria</taxon>
        <taxon>Perciformes</taxon>
        <taxon>Cottioidei</taxon>
        <taxon>Cottales</taxon>
        <taxon>Liparidae</taxon>
        <taxon>Liparis</taxon>
    </lineage>
</organism>
<evidence type="ECO:0000313" key="1">
    <source>
        <dbReference type="EMBL" id="TNN79233.1"/>
    </source>
</evidence>
<dbReference type="AlphaFoldDB" id="A0A4Z2IPY2"/>
<accession>A0A4Z2IPY2</accession>
<protein>
    <submittedName>
        <fullName evidence="1">Uncharacterized protein</fullName>
    </submittedName>
</protein>
<dbReference type="EMBL" id="SRLO01000066">
    <property type="protein sequence ID" value="TNN79233.1"/>
    <property type="molecule type" value="Genomic_DNA"/>
</dbReference>
<evidence type="ECO:0000313" key="2">
    <source>
        <dbReference type="Proteomes" id="UP000314294"/>
    </source>
</evidence>
<sequence>MGGQLCLIAIPPHTVLAEDDNGLISVAALQRRLSRAASRVDGAAAGGSMRLRACTAALGVKTQAARAL</sequence>
<gene>
    <name evidence="1" type="ORF">EYF80_010477</name>
</gene>
<comment type="caution">
    <text evidence="1">The sequence shown here is derived from an EMBL/GenBank/DDBJ whole genome shotgun (WGS) entry which is preliminary data.</text>
</comment>
<proteinExistence type="predicted"/>
<dbReference type="Proteomes" id="UP000314294">
    <property type="component" value="Unassembled WGS sequence"/>
</dbReference>